<dbReference type="PROSITE" id="PS51077">
    <property type="entry name" value="HTH_ICLR"/>
    <property type="match status" value="1"/>
</dbReference>
<dbReference type="GO" id="GO:0003700">
    <property type="term" value="F:DNA-binding transcription factor activity"/>
    <property type="evidence" value="ECO:0007669"/>
    <property type="project" value="TreeGrafter"/>
</dbReference>
<feature type="domain" description="HTH iclR-type" evidence="6">
    <location>
        <begin position="2"/>
        <end position="67"/>
    </location>
</feature>
<dbReference type="RefSeq" id="WP_188385916.1">
    <property type="nucleotide sequence ID" value="NZ_BMEY01000023.1"/>
</dbReference>
<dbReference type="InterPro" id="IPR005471">
    <property type="entry name" value="Tscrpt_reg_IclR_N"/>
</dbReference>
<dbReference type="InterPro" id="IPR036388">
    <property type="entry name" value="WH-like_DNA-bd_sf"/>
</dbReference>
<comment type="caution">
    <text evidence="8">The sequence shown here is derived from an EMBL/GenBank/DDBJ whole genome shotgun (WGS) entry which is preliminary data.</text>
</comment>
<dbReference type="InterPro" id="IPR050707">
    <property type="entry name" value="HTH_MetabolicPath_Reg"/>
</dbReference>
<organism evidence="8 9">
    <name type="scientific">Ornithinibacillus halotolerans</name>
    <dbReference type="NCBI Taxonomy" id="1274357"/>
    <lineage>
        <taxon>Bacteria</taxon>
        <taxon>Bacillati</taxon>
        <taxon>Bacillota</taxon>
        <taxon>Bacilli</taxon>
        <taxon>Bacillales</taxon>
        <taxon>Bacillaceae</taxon>
        <taxon>Ornithinibacillus</taxon>
    </lineage>
</organism>
<dbReference type="AlphaFoldDB" id="A0A916SAM4"/>
<dbReference type="Gene3D" id="1.10.10.10">
    <property type="entry name" value="Winged helix-like DNA-binding domain superfamily/Winged helix DNA-binding domain"/>
    <property type="match status" value="1"/>
</dbReference>
<evidence type="ECO:0000256" key="2">
    <source>
        <dbReference type="ARBA" id="ARBA00023125"/>
    </source>
</evidence>
<comment type="function">
    <text evidence="4">May be an activator protein for the gylABX operon.</text>
</comment>
<dbReference type="Gene3D" id="3.30.450.40">
    <property type="match status" value="1"/>
</dbReference>
<keyword evidence="9" id="KW-1185">Reference proteome</keyword>
<dbReference type="SUPFAM" id="SSF46785">
    <property type="entry name" value="Winged helix' DNA-binding domain"/>
    <property type="match status" value="1"/>
</dbReference>
<gene>
    <name evidence="8" type="primary">kipR</name>
    <name evidence="8" type="ORF">GCM10008025_34480</name>
</gene>
<dbReference type="Proteomes" id="UP000613512">
    <property type="component" value="Unassembled WGS sequence"/>
</dbReference>
<name>A0A916SAM4_9BACI</name>
<dbReference type="InterPro" id="IPR036390">
    <property type="entry name" value="WH_DNA-bd_sf"/>
</dbReference>
<keyword evidence="2" id="KW-0238">DNA-binding</keyword>
<dbReference type="SUPFAM" id="SSF55781">
    <property type="entry name" value="GAF domain-like"/>
    <property type="match status" value="1"/>
</dbReference>
<accession>A0A916SAM4</accession>
<keyword evidence="3" id="KW-0804">Transcription</keyword>
<evidence type="ECO:0000259" key="7">
    <source>
        <dbReference type="PROSITE" id="PS51078"/>
    </source>
</evidence>
<dbReference type="PANTHER" id="PTHR30136">
    <property type="entry name" value="HELIX-TURN-HELIX TRANSCRIPTIONAL REGULATOR, ICLR FAMILY"/>
    <property type="match status" value="1"/>
</dbReference>
<dbReference type="SMART" id="SM00346">
    <property type="entry name" value="HTH_ICLR"/>
    <property type="match status" value="1"/>
</dbReference>
<dbReference type="InterPro" id="IPR014757">
    <property type="entry name" value="Tscrpt_reg_IclR_C"/>
</dbReference>
<evidence type="ECO:0000256" key="4">
    <source>
        <dbReference type="ARBA" id="ARBA00058938"/>
    </source>
</evidence>
<evidence type="ECO:0000256" key="1">
    <source>
        <dbReference type="ARBA" id="ARBA00023015"/>
    </source>
</evidence>
<reference evidence="8" key="2">
    <citation type="submission" date="2020-09" db="EMBL/GenBank/DDBJ databases">
        <authorList>
            <person name="Sun Q."/>
            <person name="Zhou Y."/>
        </authorList>
    </citation>
    <scope>NUCLEOTIDE SEQUENCE</scope>
    <source>
        <strain evidence="8">CGMCC 1.12408</strain>
    </source>
</reference>
<dbReference type="GO" id="GO:0003677">
    <property type="term" value="F:DNA binding"/>
    <property type="evidence" value="ECO:0007669"/>
    <property type="project" value="UniProtKB-KW"/>
</dbReference>
<dbReference type="EMBL" id="BMEY01000023">
    <property type="protein sequence ID" value="GGA88950.1"/>
    <property type="molecule type" value="Genomic_DNA"/>
</dbReference>
<evidence type="ECO:0000313" key="8">
    <source>
        <dbReference type="EMBL" id="GGA88950.1"/>
    </source>
</evidence>
<feature type="domain" description="IclR-ED" evidence="7">
    <location>
        <begin position="68"/>
        <end position="246"/>
    </location>
</feature>
<evidence type="ECO:0000313" key="9">
    <source>
        <dbReference type="Proteomes" id="UP000613512"/>
    </source>
</evidence>
<dbReference type="FunFam" id="1.10.10.10:FF:000056">
    <property type="entry name" value="IclR family transcriptional regulator"/>
    <property type="match status" value="1"/>
</dbReference>
<dbReference type="Pfam" id="PF09339">
    <property type="entry name" value="HTH_IclR"/>
    <property type="match status" value="1"/>
</dbReference>
<keyword evidence="1" id="KW-0805">Transcription regulation</keyword>
<dbReference type="GO" id="GO:0045892">
    <property type="term" value="P:negative regulation of DNA-templated transcription"/>
    <property type="evidence" value="ECO:0007669"/>
    <property type="project" value="UniProtKB-ARBA"/>
</dbReference>
<proteinExistence type="predicted"/>
<evidence type="ECO:0000256" key="3">
    <source>
        <dbReference type="ARBA" id="ARBA00023163"/>
    </source>
</evidence>
<dbReference type="PANTHER" id="PTHR30136:SF24">
    <property type="entry name" value="HTH-TYPE TRANSCRIPTIONAL REPRESSOR ALLR"/>
    <property type="match status" value="1"/>
</dbReference>
<reference evidence="8" key="1">
    <citation type="journal article" date="2014" name="Int. J. Syst. Evol. Microbiol.">
        <title>Complete genome sequence of Corynebacterium casei LMG S-19264T (=DSM 44701T), isolated from a smear-ripened cheese.</title>
        <authorList>
            <consortium name="US DOE Joint Genome Institute (JGI-PGF)"/>
            <person name="Walter F."/>
            <person name="Albersmeier A."/>
            <person name="Kalinowski J."/>
            <person name="Ruckert C."/>
        </authorList>
    </citation>
    <scope>NUCLEOTIDE SEQUENCE</scope>
    <source>
        <strain evidence="8">CGMCC 1.12408</strain>
    </source>
</reference>
<dbReference type="InterPro" id="IPR029016">
    <property type="entry name" value="GAF-like_dom_sf"/>
</dbReference>
<sequence length="255" mass="29114">MNQSVRKALNLLNLFDENNYELTLKEIAERSNLPKPTAYRLLTTLESMNYVYKLKENEHDSRYRLGLKLLELGQLVSDQLEVRRVAYPYMEQLAKKILEAVHLVIVNNNEATYIEKVESSKAIRLHTRIGKNSPLYIGSGPKLLLAHLPKVKQEKIINDGVIARGINKELLLRELERIKIEGYSYSVSEQDENTTGISYPIYDYRNRVIAALTISGLSTYFEGDNLSKIKLKSKETAIQISRKLGFKGIVQGVVD</sequence>
<evidence type="ECO:0000256" key="5">
    <source>
        <dbReference type="ARBA" id="ARBA00070406"/>
    </source>
</evidence>
<dbReference type="Pfam" id="PF01614">
    <property type="entry name" value="IclR_C"/>
    <property type="match status" value="1"/>
</dbReference>
<dbReference type="PROSITE" id="PS51078">
    <property type="entry name" value="ICLR_ED"/>
    <property type="match status" value="1"/>
</dbReference>
<evidence type="ECO:0000259" key="6">
    <source>
        <dbReference type="PROSITE" id="PS51077"/>
    </source>
</evidence>
<protein>
    <recommendedName>
        <fullName evidence="5">Glycerol operon regulatory protein</fullName>
    </recommendedName>
</protein>